<name>A0ABN8ERA8_9BACT</name>
<evidence type="ECO:0000313" key="1">
    <source>
        <dbReference type="EMBL" id="CAH0995429.1"/>
    </source>
</evidence>
<keyword evidence="2" id="KW-1185">Reference proteome</keyword>
<dbReference type="RefSeq" id="WP_238805983.1">
    <property type="nucleotide sequence ID" value="NZ_CAKLPY010000001.1"/>
</dbReference>
<dbReference type="Proteomes" id="UP000837932">
    <property type="component" value="Unassembled WGS sequence"/>
</dbReference>
<protein>
    <recommendedName>
        <fullName evidence="3">Outer membrane protein assembly factor BamA</fullName>
    </recommendedName>
</protein>
<accession>A0ABN8ERA8</accession>
<comment type="caution">
    <text evidence="1">The sequence shown here is derived from an EMBL/GenBank/DDBJ whole genome shotgun (WGS) entry which is preliminary data.</text>
</comment>
<evidence type="ECO:0008006" key="3">
    <source>
        <dbReference type="Google" id="ProtNLM"/>
    </source>
</evidence>
<evidence type="ECO:0000313" key="2">
    <source>
        <dbReference type="Proteomes" id="UP000837932"/>
    </source>
</evidence>
<reference evidence="1" key="1">
    <citation type="submission" date="2021-12" db="EMBL/GenBank/DDBJ databases">
        <authorList>
            <person name="Rodrigo-Torres L."/>
            <person name="Arahal R. D."/>
            <person name="Lucena T."/>
        </authorList>
    </citation>
    <scope>NUCLEOTIDE SEQUENCE</scope>
    <source>
        <strain evidence="1">CECT 8858</strain>
    </source>
</reference>
<gene>
    <name evidence="1" type="ORF">EMA8858_01551</name>
</gene>
<organism evidence="1 2">
    <name type="scientific">Emticicia aquatica</name>
    <dbReference type="NCBI Taxonomy" id="1681835"/>
    <lineage>
        <taxon>Bacteria</taxon>
        <taxon>Pseudomonadati</taxon>
        <taxon>Bacteroidota</taxon>
        <taxon>Cytophagia</taxon>
        <taxon>Cytophagales</taxon>
        <taxon>Leadbetterellaceae</taxon>
        <taxon>Emticicia</taxon>
    </lineage>
</organism>
<dbReference type="EMBL" id="CAKLPY010000001">
    <property type="protein sequence ID" value="CAH0995429.1"/>
    <property type="molecule type" value="Genomic_DNA"/>
</dbReference>
<sequence length="614" mass="70750">MKYLFIILLFVTQHIFAQKSFLDSLNSGKSIEDSVMYAKLKQKLSKSKVGKQVYGTLFRDVYNTNSNKNEISQIEINPFDKYDGKVIGKIFIRKLEIFGPSVNDTTRKGNRIEHFASKSFHYNTRETVIRKSFLLFKEGDKINPQTLKDNERLLRANPIIHDARILILERKDVSWVVDVLVITQDVWSINFDISGSSLNDFAFGVEDRNFQGRGHSLLNKITWRGNDPYQRFGWRSIYTVPYFGNSFITGQIKLINERDLTQYSAHIFRPFLTVETHNAGSLELGYAKVLEYKKLFINGIDSSLVFPVSYFYSDAWLGHAFRLDASNRNKQLVVAIRRSNYEYRKRPEVRSDFNKIYWNRTTWLASVGFSNRNYQRDFLIYGYGRTEDVPVGNLFAFTLGTENTEFGNRNYAGIQFAKGKYLPSDKGYFYLLANAGTYLKQKATQQGVIGVQSFYFSRLMKIAKSQTRQFINIGLTYGINRDELDYLNISGKDGILGVNSEGLRGDKRLTFGYESVLFSHKSIVGFRVAYFGFVNLGLVSLKDKLLIESKLYQGYGVGLRLRNENLTFNTFQIRLGYYPNIPNISSAFRFAFDGSQPLKLRDFDISAPTILPLR</sequence>
<proteinExistence type="predicted"/>